<dbReference type="GO" id="GO:0006635">
    <property type="term" value="P:fatty acid beta-oxidation"/>
    <property type="evidence" value="ECO:0007669"/>
    <property type="project" value="TreeGrafter"/>
</dbReference>
<organism evidence="1 2">
    <name type="scientific">Streptosporangium saharense</name>
    <dbReference type="NCBI Taxonomy" id="1706840"/>
    <lineage>
        <taxon>Bacteria</taxon>
        <taxon>Bacillati</taxon>
        <taxon>Actinomycetota</taxon>
        <taxon>Actinomycetes</taxon>
        <taxon>Streptosporangiales</taxon>
        <taxon>Streptosporangiaceae</taxon>
        <taxon>Streptosporangium</taxon>
    </lineage>
</organism>
<keyword evidence="2" id="KW-1185">Reference proteome</keyword>
<dbReference type="Gene3D" id="3.90.226.10">
    <property type="entry name" value="2-enoyl-CoA Hydratase, Chain A, domain 1"/>
    <property type="match status" value="1"/>
</dbReference>
<dbReference type="InterPro" id="IPR029045">
    <property type="entry name" value="ClpP/crotonase-like_dom_sf"/>
</dbReference>
<dbReference type="EMBL" id="JACHJP010000008">
    <property type="protein sequence ID" value="MBB4919025.1"/>
    <property type="molecule type" value="Genomic_DNA"/>
</dbReference>
<dbReference type="RefSeq" id="WP_312863863.1">
    <property type="nucleotide sequence ID" value="NZ_JACHJP010000008.1"/>
</dbReference>
<keyword evidence="1" id="KW-0560">Oxidoreductase</keyword>
<dbReference type="InterPro" id="IPR001753">
    <property type="entry name" value="Enoyl-CoA_hydra/iso"/>
</dbReference>
<proteinExistence type="predicted"/>
<dbReference type="InterPro" id="IPR053482">
    <property type="entry name" value="DPA-CoA_Dioxygenase"/>
</dbReference>
<accession>A0A7W7QSK1</accession>
<evidence type="ECO:0000313" key="1">
    <source>
        <dbReference type="EMBL" id="MBB4919025.1"/>
    </source>
</evidence>
<comment type="caution">
    <text evidence="1">The sequence shown here is derived from an EMBL/GenBank/DDBJ whole genome shotgun (WGS) entry which is preliminary data.</text>
</comment>
<dbReference type="AlphaFoldDB" id="A0A7W7QSK1"/>
<dbReference type="Pfam" id="PF00378">
    <property type="entry name" value="ECH_1"/>
    <property type="match status" value="1"/>
</dbReference>
<dbReference type="PANTHER" id="PTHR11941">
    <property type="entry name" value="ENOYL-COA HYDRATASE-RELATED"/>
    <property type="match status" value="1"/>
</dbReference>
<dbReference type="PANTHER" id="PTHR11941:SF54">
    <property type="entry name" value="ENOYL-COA HYDRATASE, MITOCHONDRIAL"/>
    <property type="match status" value="1"/>
</dbReference>
<evidence type="ECO:0000313" key="2">
    <source>
        <dbReference type="Proteomes" id="UP000552644"/>
    </source>
</evidence>
<dbReference type="NCBIfam" id="NF042432">
    <property type="entry name" value="DHPACoAdixog_DpgC"/>
    <property type="match status" value="1"/>
</dbReference>
<dbReference type="Proteomes" id="UP000552644">
    <property type="component" value="Unassembled WGS sequence"/>
</dbReference>
<sequence>MNLSFAAPETIGKVDTTPQARLARQRFLREHVGELYGELTEGRTRHLRIEELLRRAGVAFPDLVPGQEQLAAEEGLRQADKQGLEIDQGIFLQAVLAHPESGRHLIDAMLRPTERALSLLPEFSRTGEADLGVVRIERRDGVAHLTIHNEHCLNAETRAHVEDMETAVDLALLDPETTAGVVRGAPMTHPRYLGRRVFSAGINLTELHEGGIGYVDFLMRRELGYISKLYRGLLLDEEEAWPQRTLEKPWVAAVDSFAIGGGAQLLLVFDHVIAAADSWFSLPAADEGIVPGLGNLRLVRFLGARGARQVILSGRKIWANEPDARALFDEVVDPKAMDAAVEAAAHRLANSAVVANRHMLHHAEEPVETFRHYLSEFAFQQALRIYSQDVIAKVGRSWTRDRRPVEVTG</sequence>
<dbReference type="SUPFAM" id="SSF52096">
    <property type="entry name" value="ClpP/crotonase"/>
    <property type="match status" value="1"/>
</dbReference>
<dbReference type="CDD" id="cd06558">
    <property type="entry name" value="crotonase-like"/>
    <property type="match status" value="1"/>
</dbReference>
<protein>
    <submittedName>
        <fullName evidence="1">Thioesterase DpgC</fullName>
        <ecNumber evidence="1">1.13.11.80</ecNumber>
    </submittedName>
</protein>
<reference evidence="1 2" key="1">
    <citation type="submission" date="2020-08" db="EMBL/GenBank/DDBJ databases">
        <title>Genomic Encyclopedia of Type Strains, Phase III (KMG-III): the genomes of soil and plant-associated and newly described type strains.</title>
        <authorList>
            <person name="Whitman W."/>
        </authorList>
    </citation>
    <scope>NUCLEOTIDE SEQUENCE [LARGE SCALE GENOMIC DNA]</scope>
    <source>
        <strain evidence="1 2">CECT 8840</strain>
    </source>
</reference>
<dbReference type="Gene3D" id="1.20.58.1300">
    <property type="match status" value="1"/>
</dbReference>
<name>A0A7W7QSK1_9ACTN</name>
<dbReference type="EC" id="1.13.11.80" evidence="1"/>
<dbReference type="GO" id="GO:0016491">
    <property type="term" value="F:oxidoreductase activity"/>
    <property type="evidence" value="ECO:0007669"/>
    <property type="project" value="UniProtKB-KW"/>
</dbReference>
<gene>
    <name evidence="1" type="ORF">FHS44_006161</name>
</gene>